<gene>
    <name evidence="1" type="ORF">DW105_07045</name>
</gene>
<dbReference type="EMBL" id="QRMN01000012">
    <property type="protein sequence ID" value="RHJ78358.1"/>
    <property type="molecule type" value="Genomic_DNA"/>
</dbReference>
<comment type="caution">
    <text evidence="1">The sequence shown here is derived from an EMBL/GenBank/DDBJ whole genome shotgun (WGS) entry which is preliminary data.</text>
</comment>
<evidence type="ECO:0000313" key="1">
    <source>
        <dbReference type="EMBL" id="RHJ78358.1"/>
    </source>
</evidence>
<sequence>MDRIKLVVYNEYVLGYIIPEQPYMVNTLANSVLRGASFRMMFEPYYIGAHDTVRLADRQDFEDFRVVFDGYDNTEEYEFDTNQ</sequence>
<proteinExistence type="predicted"/>
<dbReference type="RefSeq" id="WP_118327614.1">
    <property type="nucleotide sequence ID" value="NZ_QRMN01000012.1"/>
</dbReference>
<accession>A0A415DKN9</accession>
<organism evidence="1 2">
    <name type="scientific">Phocaeicola vulgatus</name>
    <name type="common">Bacteroides vulgatus</name>
    <dbReference type="NCBI Taxonomy" id="821"/>
    <lineage>
        <taxon>Bacteria</taxon>
        <taxon>Pseudomonadati</taxon>
        <taxon>Bacteroidota</taxon>
        <taxon>Bacteroidia</taxon>
        <taxon>Bacteroidales</taxon>
        <taxon>Bacteroidaceae</taxon>
        <taxon>Phocaeicola</taxon>
    </lineage>
</organism>
<reference evidence="1 2" key="1">
    <citation type="submission" date="2018-08" db="EMBL/GenBank/DDBJ databases">
        <title>A genome reference for cultivated species of the human gut microbiota.</title>
        <authorList>
            <person name="Zou Y."/>
            <person name="Xue W."/>
            <person name="Luo G."/>
        </authorList>
    </citation>
    <scope>NUCLEOTIDE SEQUENCE [LARGE SCALE GENOMIC DNA]</scope>
    <source>
        <strain evidence="1 2">AM09-18</strain>
    </source>
</reference>
<name>A0A415DKN9_PHOVU</name>
<dbReference type="Proteomes" id="UP000283958">
    <property type="component" value="Unassembled WGS sequence"/>
</dbReference>
<evidence type="ECO:0000313" key="2">
    <source>
        <dbReference type="Proteomes" id="UP000283958"/>
    </source>
</evidence>
<dbReference type="AlphaFoldDB" id="A0A415DKN9"/>
<protein>
    <submittedName>
        <fullName evidence="1">Uncharacterized protein</fullName>
    </submittedName>
</protein>